<dbReference type="EMBL" id="HBUE01039054">
    <property type="protein sequence ID" value="CAG6459943.1"/>
    <property type="molecule type" value="Transcribed_RNA"/>
</dbReference>
<sequence>MQSVKFSRGFAPIGINQSSIRIVKLSMVSSFIKENVFWIPRLTIVTWSFLSFGRTEMISSSVEMPIFLEISRSSIMGCCLTNRRTSSASPCTESRAKRKSSISTRSSTIFFDTLIVSSFSVLLVLLIRATISFFNFDLAPQ</sequence>
<keyword evidence="1" id="KW-1133">Transmembrane helix</keyword>
<keyword evidence="1" id="KW-0472">Membrane</keyword>
<organism evidence="2">
    <name type="scientific">Culex pipiens</name>
    <name type="common">House mosquito</name>
    <dbReference type="NCBI Taxonomy" id="7175"/>
    <lineage>
        <taxon>Eukaryota</taxon>
        <taxon>Metazoa</taxon>
        <taxon>Ecdysozoa</taxon>
        <taxon>Arthropoda</taxon>
        <taxon>Hexapoda</taxon>
        <taxon>Insecta</taxon>
        <taxon>Pterygota</taxon>
        <taxon>Neoptera</taxon>
        <taxon>Endopterygota</taxon>
        <taxon>Diptera</taxon>
        <taxon>Nematocera</taxon>
        <taxon>Culicoidea</taxon>
        <taxon>Culicidae</taxon>
        <taxon>Culicinae</taxon>
        <taxon>Culicini</taxon>
        <taxon>Culex</taxon>
        <taxon>Culex</taxon>
    </lineage>
</organism>
<evidence type="ECO:0000313" key="2">
    <source>
        <dbReference type="EMBL" id="CAG6459944.1"/>
    </source>
</evidence>
<feature type="transmembrane region" description="Helical" evidence="1">
    <location>
        <begin position="109"/>
        <end position="131"/>
    </location>
</feature>
<dbReference type="AlphaFoldDB" id="A0A8D8F7P5"/>
<dbReference type="EMBL" id="HBUE01039055">
    <property type="protein sequence ID" value="CAG6459944.1"/>
    <property type="molecule type" value="Transcribed_RNA"/>
</dbReference>
<keyword evidence="1" id="KW-0812">Transmembrane</keyword>
<evidence type="ECO:0000256" key="1">
    <source>
        <dbReference type="SAM" id="Phobius"/>
    </source>
</evidence>
<accession>A0A8D8F7P5</accession>
<proteinExistence type="predicted"/>
<protein>
    <submittedName>
        <fullName evidence="2">(northern house mosquito) hypothetical protein</fullName>
    </submittedName>
</protein>
<name>A0A8D8F7P5_CULPI</name>
<reference evidence="2" key="1">
    <citation type="submission" date="2021-05" db="EMBL/GenBank/DDBJ databases">
        <authorList>
            <person name="Alioto T."/>
            <person name="Alioto T."/>
            <person name="Gomez Garrido J."/>
        </authorList>
    </citation>
    <scope>NUCLEOTIDE SEQUENCE</scope>
</reference>